<dbReference type="OrthoDB" id="4089394at2759"/>
<accession>A0A1D2VPB7</accession>
<evidence type="ECO:0000313" key="2">
    <source>
        <dbReference type="EMBL" id="ODV63446.1"/>
    </source>
</evidence>
<dbReference type="GO" id="GO:0043332">
    <property type="term" value="C:mating projection tip"/>
    <property type="evidence" value="ECO:0007669"/>
    <property type="project" value="TreeGrafter"/>
</dbReference>
<evidence type="ECO:0000256" key="1">
    <source>
        <dbReference type="SAM" id="Phobius"/>
    </source>
</evidence>
<dbReference type="RefSeq" id="XP_020049753.1">
    <property type="nucleotide sequence ID" value="XM_020192230.1"/>
</dbReference>
<dbReference type="FunCoup" id="A0A1D2VPB7">
    <property type="interactions" value="12"/>
</dbReference>
<feature type="transmembrane region" description="Helical" evidence="1">
    <location>
        <begin position="172"/>
        <end position="193"/>
    </location>
</feature>
<dbReference type="AlphaFoldDB" id="A0A1D2VPB7"/>
<evidence type="ECO:0008006" key="4">
    <source>
        <dbReference type="Google" id="ProtNLM"/>
    </source>
</evidence>
<feature type="transmembrane region" description="Helical" evidence="1">
    <location>
        <begin position="91"/>
        <end position="112"/>
    </location>
</feature>
<dbReference type="PANTHER" id="PTHR28092">
    <property type="entry name" value="FACTOR-INDUCED GENE 1 PROTEIN"/>
    <property type="match status" value="1"/>
</dbReference>
<gene>
    <name evidence="2" type="ORF">ASCRUDRAFT_73302</name>
</gene>
<keyword evidence="1" id="KW-0472">Membrane</keyword>
<name>A0A1D2VPB7_9ASCO</name>
<dbReference type="PANTHER" id="PTHR28092:SF1">
    <property type="entry name" value="FACTOR-INDUCED GENE 1 PROTEIN"/>
    <property type="match status" value="1"/>
</dbReference>
<dbReference type="Proteomes" id="UP000095038">
    <property type="component" value="Unassembled WGS sequence"/>
</dbReference>
<dbReference type="InterPro" id="IPR033481">
    <property type="entry name" value="Dni1/Fig1"/>
</dbReference>
<evidence type="ECO:0000313" key="3">
    <source>
        <dbReference type="Proteomes" id="UP000095038"/>
    </source>
</evidence>
<proteinExistence type="predicted"/>
<dbReference type="Pfam" id="PF12351">
    <property type="entry name" value="Fig1"/>
    <property type="match status" value="1"/>
</dbReference>
<feature type="transmembrane region" description="Helical" evidence="1">
    <location>
        <begin position="124"/>
        <end position="147"/>
    </location>
</feature>
<dbReference type="STRING" id="1344418.A0A1D2VPB7"/>
<protein>
    <recommendedName>
        <fullName evidence="4">MARVEL domain-containing protein</fullName>
    </recommendedName>
</protein>
<dbReference type="EMBL" id="KV454475">
    <property type="protein sequence ID" value="ODV63446.1"/>
    <property type="molecule type" value="Genomic_DNA"/>
</dbReference>
<dbReference type="InParanoid" id="A0A1D2VPB7"/>
<keyword evidence="1" id="KW-1133">Transmembrane helix</keyword>
<sequence length="207" mass="23306">MYGLIEEAYEVKNSTNAAYMSIRIGYYGTCIQQNDADNDDESLTCDYTPNLDLYNKYQAISLYGTSDSDATGSLDIVGIATSIQEHVIKPYLLWTSIILNIILFVFLFYCSFPFVPYREAVKNFSVILSLVLTLIWAVGAMWAHIAIKSGVQLVEPSSMYIIEGNIGSKSEALTWTSFTFYCIVSIFLIILHIDDIKVELEIIEPKV</sequence>
<reference evidence="3" key="1">
    <citation type="submission" date="2016-05" db="EMBL/GenBank/DDBJ databases">
        <title>Comparative genomics of biotechnologically important yeasts.</title>
        <authorList>
            <consortium name="DOE Joint Genome Institute"/>
            <person name="Riley R."/>
            <person name="Haridas S."/>
            <person name="Wolfe K.H."/>
            <person name="Lopes M.R."/>
            <person name="Hittinger C.T."/>
            <person name="Goker M."/>
            <person name="Salamov A."/>
            <person name="Wisecaver J."/>
            <person name="Long T.M."/>
            <person name="Aerts A.L."/>
            <person name="Barry K."/>
            <person name="Choi C."/>
            <person name="Clum A."/>
            <person name="Coughlan A.Y."/>
            <person name="Deshpande S."/>
            <person name="Douglass A.P."/>
            <person name="Hanson S.J."/>
            <person name="Klenk H.-P."/>
            <person name="Labutti K."/>
            <person name="Lapidus A."/>
            <person name="Lindquist E."/>
            <person name="Lipzen A."/>
            <person name="Meier-Kolthoff J.P."/>
            <person name="Ohm R.A."/>
            <person name="Otillar R.P."/>
            <person name="Pangilinan J."/>
            <person name="Peng Y."/>
            <person name="Rokas A."/>
            <person name="Rosa C.A."/>
            <person name="Scheuner C."/>
            <person name="Sibirny A.A."/>
            <person name="Slot J.C."/>
            <person name="Stielow J.B."/>
            <person name="Sun H."/>
            <person name="Kurtzman C.P."/>
            <person name="Blackwell M."/>
            <person name="Grigoriev I.V."/>
            <person name="Jeffries T.W."/>
        </authorList>
    </citation>
    <scope>NUCLEOTIDE SEQUENCE [LARGE SCALE GENOMIC DNA]</scope>
    <source>
        <strain evidence="3">DSM 1968</strain>
    </source>
</reference>
<keyword evidence="1" id="KW-0812">Transmembrane</keyword>
<dbReference type="GeneID" id="30965866"/>
<organism evidence="2 3">
    <name type="scientific">Ascoidea rubescens DSM 1968</name>
    <dbReference type="NCBI Taxonomy" id="1344418"/>
    <lineage>
        <taxon>Eukaryota</taxon>
        <taxon>Fungi</taxon>
        <taxon>Dikarya</taxon>
        <taxon>Ascomycota</taxon>
        <taxon>Saccharomycotina</taxon>
        <taxon>Saccharomycetes</taxon>
        <taxon>Ascoideaceae</taxon>
        <taxon>Ascoidea</taxon>
    </lineage>
</organism>
<dbReference type="GO" id="GO:0016020">
    <property type="term" value="C:membrane"/>
    <property type="evidence" value="ECO:0007669"/>
    <property type="project" value="InterPro"/>
</dbReference>
<keyword evidence="3" id="KW-1185">Reference proteome</keyword>
<dbReference type="GO" id="GO:0000747">
    <property type="term" value="P:conjugation with cellular fusion"/>
    <property type="evidence" value="ECO:0007669"/>
    <property type="project" value="TreeGrafter"/>
</dbReference>